<proteinExistence type="inferred from homology"/>
<dbReference type="OrthoDB" id="3225083at2"/>
<evidence type="ECO:0000313" key="3">
    <source>
        <dbReference type="EMBL" id="BAK37930.1"/>
    </source>
</evidence>
<dbReference type="InterPro" id="IPR043129">
    <property type="entry name" value="ATPase_NBD"/>
</dbReference>
<dbReference type="HOGENOM" id="CLU_036604_13_2_11"/>
<protein>
    <submittedName>
        <fullName evidence="3">Putative NagC family transcriptional regulator</fullName>
    </submittedName>
</protein>
<dbReference type="eggNOG" id="COG1940">
    <property type="taxonomic scope" value="Bacteria"/>
</dbReference>
<dbReference type="AlphaFoldDB" id="F5XFZ6"/>
<dbReference type="Proteomes" id="UP000007947">
    <property type="component" value="Chromosome"/>
</dbReference>
<dbReference type="PANTHER" id="PTHR18964">
    <property type="entry name" value="ROK (REPRESSOR, ORF, KINASE) FAMILY"/>
    <property type="match status" value="1"/>
</dbReference>
<evidence type="ECO:0000256" key="1">
    <source>
        <dbReference type="ARBA" id="ARBA00006479"/>
    </source>
</evidence>
<dbReference type="InterPro" id="IPR000600">
    <property type="entry name" value="ROK"/>
</dbReference>
<feature type="compositionally biased region" description="Polar residues" evidence="2">
    <location>
        <begin position="1"/>
        <end position="20"/>
    </location>
</feature>
<dbReference type="SUPFAM" id="SSF46785">
    <property type="entry name" value="Winged helix' DNA-binding domain"/>
    <property type="match status" value="1"/>
</dbReference>
<name>F5XFZ6_MICPN</name>
<feature type="region of interest" description="Disordered" evidence="2">
    <location>
        <begin position="1"/>
        <end position="40"/>
    </location>
</feature>
<reference evidence="3 4" key="1">
    <citation type="submission" date="2011-05" db="EMBL/GenBank/DDBJ databases">
        <title>Whole genome sequence of Microlunatus phosphovorus NM-1.</title>
        <authorList>
            <person name="Hosoyama A."/>
            <person name="Sasaki K."/>
            <person name="Harada T."/>
            <person name="Igarashi R."/>
            <person name="Kawakoshi A."/>
            <person name="Sasagawa M."/>
            <person name="Fukada J."/>
            <person name="Nakamura S."/>
            <person name="Katano Y."/>
            <person name="Hanada S."/>
            <person name="Kamagata Y."/>
            <person name="Nakamura N."/>
            <person name="Yamazaki S."/>
            <person name="Fujita N."/>
        </authorList>
    </citation>
    <scope>NUCLEOTIDE SEQUENCE [LARGE SCALE GENOMIC DNA]</scope>
    <source>
        <strain evidence="4">ATCC 700054 / DSM 10555 / JCM 9379 / NBRC 101784 / NCIMB 13414 / VKM Ac-1990 / NM-1</strain>
    </source>
</reference>
<accession>F5XFZ6</accession>
<dbReference type="InterPro" id="IPR036388">
    <property type="entry name" value="WH-like_DNA-bd_sf"/>
</dbReference>
<dbReference type="EMBL" id="AP012204">
    <property type="protein sequence ID" value="BAK37930.1"/>
    <property type="molecule type" value="Genomic_DNA"/>
</dbReference>
<evidence type="ECO:0000256" key="2">
    <source>
        <dbReference type="SAM" id="MobiDB-lite"/>
    </source>
</evidence>
<dbReference type="InterPro" id="IPR036390">
    <property type="entry name" value="WH_DNA-bd_sf"/>
</dbReference>
<organism evidence="3 4">
    <name type="scientific">Microlunatus phosphovorus (strain ATCC 700054 / DSM 10555 / JCM 9379 / NBRC 101784 / NCIMB 13414 / VKM Ac-1990 / NM-1)</name>
    <dbReference type="NCBI Taxonomy" id="1032480"/>
    <lineage>
        <taxon>Bacteria</taxon>
        <taxon>Bacillati</taxon>
        <taxon>Actinomycetota</taxon>
        <taxon>Actinomycetes</taxon>
        <taxon>Propionibacteriales</taxon>
        <taxon>Propionibacteriaceae</taxon>
        <taxon>Microlunatus</taxon>
    </lineage>
</organism>
<sequence>MISRISPNSRDSFQDGTSISGMPYAPAPEGARRSGGSGDLRHGNLTQVLCYVRDHGPCSRHDIARGCGLGISTLTDLIGDLKSRRLVKELDPVRRPGAGRPTRPIDMDGAPWCAIGIDLAHDNVAIAATTMGGEELWLANDPVTLRGTEPEEAFAQVREVLVRRLAEVRADREVISVEIGLPGVVVRDRGQLERAADLPWTEFPIRERIREVLAETGLTGIHVGVANDCQLAGLYAARTEVRLPVDSVAVYVGGLREVGSGLIVSGQIFGGAHGVAGDLAQAHVSGAGGDRPDRLSSVLGPEALLVRSGLLGADEAAQKVIDDPIGALELLRNEAEAGNDQVLSALAEAGSALGQVIDDVLGVLNPHAAIIGGYVGVLSPYLQESFDSQLSERLADPAFSATLVATLETLEPRVARGAAMLARDACLADPLTLTRPLRS</sequence>
<evidence type="ECO:0000313" key="4">
    <source>
        <dbReference type="Proteomes" id="UP000007947"/>
    </source>
</evidence>
<dbReference type="Gene3D" id="3.30.420.40">
    <property type="match status" value="2"/>
</dbReference>
<gene>
    <name evidence="3" type="ordered locus">MLP_49160</name>
</gene>
<comment type="similarity">
    <text evidence="1">Belongs to the ROK (NagC/XylR) family.</text>
</comment>
<dbReference type="Gene3D" id="1.10.10.10">
    <property type="entry name" value="Winged helix-like DNA-binding domain superfamily/Winged helix DNA-binding domain"/>
    <property type="match status" value="1"/>
</dbReference>
<dbReference type="Pfam" id="PF00480">
    <property type="entry name" value="ROK"/>
    <property type="match status" value="2"/>
</dbReference>
<dbReference type="STRING" id="1032480.MLP_49160"/>
<dbReference type="KEGG" id="mph:MLP_49160"/>
<keyword evidence="4" id="KW-1185">Reference proteome</keyword>
<dbReference type="PANTHER" id="PTHR18964:SF149">
    <property type="entry name" value="BIFUNCTIONAL UDP-N-ACETYLGLUCOSAMINE 2-EPIMERASE_N-ACETYLMANNOSAMINE KINASE"/>
    <property type="match status" value="1"/>
</dbReference>
<dbReference type="SUPFAM" id="SSF53067">
    <property type="entry name" value="Actin-like ATPase domain"/>
    <property type="match status" value="1"/>
</dbReference>